<comment type="caution">
    <text evidence="2">The sequence shown here is derived from an EMBL/GenBank/DDBJ whole genome shotgun (WGS) entry which is preliminary data.</text>
</comment>
<dbReference type="InterPro" id="IPR018977">
    <property type="entry name" value="NurA_domain"/>
</dbReference>
<evidence type="ECO:0000313" key="2">
    <source>
        <dbReference type="EMBL" id="GAI13702.1"/>
    </source>
</evidence>
<accession>X1L2Y2</accession>
<dbReference type="Pfam" id="PF09376">
    <property type="entry name" value="NurA"/>
    <property type="match status" value="1"/>
</dbReference>
<dbReference type="AlphaFoldDB" id="X1L2Y2"/>
<reference evidence="2" key="1">
    <citation type="journal article" date="2014" name="Front. Microbiol.">
        <title>High frequency of phylogenetically diverse reductive dehalogenase-homologous genes in deep subseafloor sedimentary metagenomes.</title>
        <authorList>
            <person name="Kawai M."/>
            <person name="Futagami T."/>
            <person name="Toyoda A."/>
            <person name="Takaki Y."/>
            <person name="Nishi S."/>
            <person name="Hori S."/>
            <person name="Arai W."/>
            <person name="Tsubouchi T."/>
            <person name="Morono Y."/>
            <person name="Uchiyama I."/>
            <person name="Ito T."/>
            <person name="Fujiyama A."/>
            <person name="Inagaki F."/>
            <person name="Takami H."/>
        </authorList>
    </citation>
    <scope>NUCLEOTIDE SEQUENCE</scope>
    <source>
        <strain evidence="2">Expedition CK06-06</strain>
    </source>
</reference>
<proteinExistence type="predicted"/>
<organism evidence="2">
    <name type="scientific">marine sediment metagenome</name>
    <dbReference type="NCBI Taxonomy" id="412755"/>
    <lineage>
        <taxon>unclassified sequences</taxon>
        <taxon>metagenomes</taxon>
        <taxon>ecological metagenomes</taxon>
    </lineage>
</organism>
<gene>
    <name evidence="2" type="ORF">S06H3_18252</name>
</gene>
<dbReference type="EMBL" id="BARV01009214">
    <property type="protein sequence ID" value="GAI13702.1"/>
    <property type="molecule type" value="Genomic_DNA"/>
</dbReference>
<evidence type="ECO:0000259" key="1">
    <source>
        <dbReference type="Pfam" id="PF09376"/>
    </source>
</evidence>
<name>X1L2Y2_9ZZZZ</name>
<feature type="non-terminal residue" evidence="2">
    <location>
        <position position="282"/>
    </location>
</feature>
<feature type="domain" description="NurA" evidence="1">
    <location>
        <begin position="74"/>
        <end position="272"/>
    </location>
</feature>
<protein>
    <recommendedName>
        <fullName evidence="1">NurA domain-containing protein</fullName>
    </recommendedName>
</protein>
<sequence>MVSPAQGFSFSGEHLGFEDMLANIAKRIREQEGQRQKVAEALAGLRDVTLEGVEEIIEPSLVKLIEQDALTNLTVAGVDGGMLEQQLHGLDLILLRAVVAIFHYRDARLEWAEYFPSEMQFPRLIDVAEPLDAKEFELLAGMERQLIELEHATEAIRANEVKLLLLDGSVVPQYIDRFPHNQSLLERYHKLINAYTKLYETCAESGALLAGAVKDSRGRRFIDILRCKVLPSLGGLGLKQKELEVLERSRDTVLLDHVLEVGERTFTFRYAEKPASYVLRDL</sequence>